<dbReference type="InterPro" id="IPR047735">
    <property type="entry name" value="GrdX-like"/>
</dbReference>
<gene>
    <name evidence="1" type="ordered locus">Amet_3596</name>
</gene>
<dbReference type="HOGENOM" id="CLU_132073_0_0_9"/>
<evidence type="ECO:0000313" key="1">
    <source>
        <dbReference type="EMBL" id="ABR49718.1"/>
    </source>
</evidence>
<dbReference type="Proteomes" id="UP000001572">
    <property type="component" value="Chromosome"/>
</dbReference>
<dbReference type="EMBL" id="CP000724">
    <property type="protein sequence ID" value="ABR49718.1"/>
    <property type="molecule type" value="Genomic_DNA"/>
</dbReference>
<accession>A6TU50</accession>
<name>A6TU50_ALKMQ</name>
<dbReference type="eggNOG" id="ENOG5032Y6H">
    <property type="taxonomic scope" value="Bacteria"/>
</dbReference>
<dbReference type="STRING" id="293826.Amet_3596"/>
<dbReference type="AlphaFoldDB" id="A6TU50"/>
<reference evidence="2" key="1">
    <citation type="journal article" date="2016" name="Genome Announc.">
        <title>Complete genome sequence of Alkaliphilus metalliredigens strain QYMF, an alkaliphilic and metal-reducing bacterium isolated from borax-contaminated leachate ponds.</title>
        <authorList>
            <person name="Hwang C."/>
            <person name="Copeland A."/>
            <person name="Lucas S."/>
            <person name="Lapidus A."/>
            <person name="Barry K."/>
            <person name="Detter J.C."/>
            <person name="Glavina Del Rio T."/>
            <person name="Hammon N."/>
            <person name="Israni S."/>
            <person name="Dalin E."/>
            <person name="Tice H."/>
            <person name="Pitluck S."/>
            <person name="Chertkov O."/>
            <person name="Brettin T."/>
            <person name="Bruce D."/>
            <person name="Han C."/>
            <person name="Schmutz J."/>
            <person name="Larimer F."/>
            <person name="Land M.L."/>
            <person name="Hauser L."/>
            <person name="Kyrpides N."/>
            <person name="Mikhailova N."/>
            <person name="Ye Q."/>
            <person name="Zhou J."/>
            <person name="Richardson P."/>
            <person name="Fields M.W."/>
        </authorList>
    </citation>
    <scope>NUCLEOTIDE SEQUENCE [LARGE SCALE GENOMIC DNA]</scope>
    <source>
        <strain evidence="2">QYMF</strain>
    </source>
</reference>
<organism evidence="1 2">
    <name type="scientific">Alkaliphilus metalliredigens (strain QYMF)</name>
    <dbReference type="NCBI Taxonomy" id="293826"/>
    <lineage>
        <taxon>Bacteria</taxon>
        <taxon>Bacillati</taxon>
        <taxon>Bacillota</taxon>
        <taxon>Clostridia</taxon>
        <taxon>Peptostreptococcales</taxon>
        <taxon>Natronincolaceae</taxon>
        <taxon>Alkaliphilus</taxon>
    </lineage>
</organism>
<evidence type="ECO:0000313" key="2">
    <source>
        <dbReference type="Proteomes" id="UP000001572"/>
    </source>
</evidence>
<keyword evidence="2" id="KW-1185">Reference proteome</keyword>
<sequence>MKAIIVTNNPRVKEKYSQIYQVVFEEGSVLDVLRQVRDYIHRGHELLTHPLSGSVKPNESPYKSVLVSTMAETVELNSVRIIEGSMETAQKLINMKTIPRWSEKVLQDFQVIDCSLIDSGIESMTQF</sequence>
<dbReference type="KEGG" id="amt:Amet_3596"/>
<protein>
    <submittedName>
        <fullName evidence="1">GrdX protein</fullName>
    </submittedName>
</protein>
<dbReference type="OrthoDB" id="9815289at2"/>
<dbReference type="NCBIfam" id="NF038093">
    <property type="entry name" value="GrdX"/>
    <property type="match status" value="1"/>
</dbReference>
<proteinExistence type="predicted"/>
<dbReference type="RefSeq" id="WP_012064678.1">
    <property type="nucleotide sequence ID" value="NC_009633.1"/>
</dbReference>